<evidence type="ECO:0000313" key="6">
    <source>
        <dbReference type="Proteomes" id="UP000284375"/>
    </source>
</evidence>
<evidence type="ECO:0000256" key="1">
    <source>
        <dbReference type="ARBA" id="ARBA00022450"/>
    </source>
</evidence>
<dbReference type="Pfam" id="PF00975">
    <property type="entry name" value="Thioesterase"/>
    <property type="match status" value="1"/>
</dbReference>
<dbReference type="InterPro" id="IPR020806">
    <property type="entry name" value="PKS_PP-bd"/>
</dbReference>
<evidence type="ECO:0000313" key="5">
    <source>
        <dbReference type="EMBL" id="ROV87602.1"/>
    </source>
</evidence>
<keyword evidence="1" id="KW-0596">Phosphopantetheine</keyword>
<dbReference type="PANTHER" id="PTHR24096">
    <property type="entry name" value="LONG-CHAIN-FATTY-ACID--COA LIGASE"/>
    <property type="match status" value="1"/>
</dbReference>
<dbReference type="SMART" id="SM00823">
    <property type="entry name" value="PKS_PP"/>
    <property type="match status" value="1"/>
</dbReference>
<sequence length="844" mass="92992">MHLETIEALVDAYENGHDRRRGVSQHVRKRGRSTHPDLESNITNEPNTNELLLGSPNGTLRKDCNNVDPDLAMLMLTSGSTGNAKAVRITHQQVLASVAGKASMRTLPSDKPFLNWIGMDHVAALTEIHLHALWLGIDQVHISAADIVPSPRNFLNLLSRHRVSYTFAPNFFLAKLISAVKPSDTDAALDLSHLVSLISGGEANDVATCVAISELLGKFGARRNVLTPGFGMTETCAGSIYNLDCPDSDITEKRTVSCLGKCIPGMQMRIVAPTNGAEGPGDLEVRGSVVFEGYYHNQPATQDAFTVDGWFRTGDQGYIDSNGNLCLAGRTKDVINIHGVKIATADIQTAIETALGNRVARLIVFPSRAAHTEQVTIAYVPHIFPMQDNDVAEIAHLATQECLLQTTTHPRVFALREESLPAIPMSTLGKISRSKIARMFEDGKFSPDLDLHDQTMQRVAKSEKLLRSVLRPANKAEACLIDDFAKTLDKTRNTLTMNIDTSLFEAGFTSIHVVKLKYQLEKRLGVSISVIEIMKNPSARTLAAALEAKELKPPSQEEKPLSTYDPVVVLRATGSKTPLWLIHPGVGEVLVFMGLAQHLAVDDRPVYAMRAPGFEPGQKRFINIAQTVDAYTSAIRARQPDGPYALAGYSYGAMLAFEIAKRLEASGDDVGFLGSFNLPPHIKTRMRQLSWNSCLIHLAHFVGLVTEDLLDRVEADPVYRALSRDKAREYVIDAADKPRMEELGLMPNDLERWVDVSFGLQSMATEYDPSGQVKCIDVFHCIPLKVAAKSREQWMTDHLIRWADFTKEPPRFHSVSGAHYTMIGAEHVGDFAKTIRKALKMRGL</sequence>
<dbReference type="InterPro" id="IPR001031">
    <property type="entry name" value="Thioesterase"/>
</dbReference>
<gene>
    <name evidence="5" type="ORF">VSDG_09605</name>
</gene>
<dbReference type="InterPro" id="IPR020802">
    <property type="entry name" value="TesA-like"/>
</dbReference>
<dbReference type="STRING" id="252740.A0A423V9R4"/>
<reference evidence="5 6" key="1">
    <citation type="submission" date="2015-09" db="EMBL/GenBank/DDBJ databases">
        <title>Host preference determinants of Valsa canker pathogens revealed by comparative genomics.</title>
        <authorList>
            <person name="Yin Z."/>
            <person name="Huang L."/>
        </authorList>
    </citation>
    <scope>NUCLEOTIDE SEQUENCE [LARGE SCALE GENOMIC DNA]</scope>
    <source>
        <strain evidence="5 6">YSFL</strain>
    </source>
</reference>
<dbReference type="Gene3D" id="1.10.1200.10">
    <property type="entry name" value="ACP-like"/>
    <property type="match status" value="1"/>
</dbReference>
<evidence type="ECO:0000259" key="4">
    <source>
        <dbReference type="PROSITE" id="PS50075"/>
    </source>
</evidence>
<dbReference type="Proteomes" id="UP000284375">
    <property type="component" value="Unassembled WGS sequence"/>
</dbReference>
<evidence type="ECO:0000256" key="3">
    <source>
        <dbReference type="SAM" id="MobiDB-lite"/>
    </source>
</evidence>
<dbReference type="PANTHER" id="PTHR24096:SF267">
    <property type="entry name" value="MALONATE--COA LIGASE ACSF3, MITOCHONDRIAL"/>
    <property type="match status" value="1"/>
</dbReference>
<proteinExistence type="predicted"/>
<dbReference type="InterPro" id="IPR036736">
    <property type="entry name" value="ACP-like_sf"/>
</dbReference>
<dbReference type="InterPro" id="IPR020845">
    <property type="entry name" value="AMP-binding_CS"/>
</dbReference>
<dbReference type="AlphaFoldDB" id="A0A423V9R4"/>
<dbReference type="InterPro" id="IPR000873">
    <property type="entry name" value="AMP-dep_synth/lig_dom"/>
</dbReference>
<dbReference type="Gene3D" id="3.30.300.30">
    <property type="match status" value="1"/>
</dbReference>
<feature type="domain" description="Carrier" evidence="4">
    <location>
        <begin position="471"/>
        <end position="550"/>
    </location>
</feature>
<keyword evidence="6" id="KW-1185">Reference proteome</keyword>
<dbReference type="GO" id="GO:0031957">
    <property type="term" value="F:very long-chain fatty acid-CoA ligase activity"/>
    <property type="evidence" value="ECO:0007669"/>
    <property type="project" value="TreeGrafter"/>
</dbReference>
<dbReference type="GO" id="GO:0006633">
    <property type="term" value="P:fatty acid biosynthetic process"/>
    <property type="evidence" value="ECO:0007669"/>
    <property type="project" value="TreeGrafter"/>
</dbReference>
<dbReference type="EMBL" id="LJZO01000079">
    <property type="protein sequence ID" value="ROV87602.1"/>
    <property type="molecule type" value="Genomic_DNA"/>
</dbReference>
<comment type="caution">
    <text evidence="5">The sequence shown here is derived from an EMBL/GenBank/DDBJ whole genome shotgun (WGS) entry which is preliminary data.</text>
</comment>
<feature type="region of interest" description="Disordered" evidence="3">
    <location>
        <begin position="20"/>
        <end position="46"/>
    </location>
</feature>
<organism evidence="5 6">
    <name type="scientific">Cytospora chrysosperma</name>
    <name type="common">Cytospora canker fungus</name>
    <name type="synonym">Sphaeria chrysosperma</name>
    <dbReference type="NCBI Taxonomy" id="252740"/>
    <lineage>
        <taxon>Eukaryota</taxon>
        <taxon>Fungi</taxon>
        <taxon>Dikarya</taxon>
        <taxon>Ascomycota</taxon>
        <taxon>Pezizomycotina</taxon>
        <taxon>Sordariomycetes</taxon>
        <taxon>Sordariomycetidae</taxon>
        <taxon>Diaporthales</taxon>
        <taxon>Cytosporaceae</taxon>
        <taxon>Cytospora</taxon>
    </lineage>
</organism>
<dbReference type="InterPro" id="IPR009081">
    <property type="entry name" value="PP-bd_ACP"/>
</dbReference>
<protein>
    <recommendedName>
        <fullName evidence="4">Carrier domain-containing protein</fullName>
    </recommendedName>
</protein>
<evidence type="ECO:0000256" key="2">
    <source>
        <dbReference type="ARBA" id="ARBA00022553"/>
    </source>
</evidence>
<dbReference type="Gene3D" id="3.40.50.1820">
    <property type="entry name" value="alpha/beta hydrolase"/>
    <property type="match status" value="1"/>
</dbReference>
<dbReference type="SUPFAM" id="SSF53474">
    <property type="entry name" value="alpha/beta-Hydrolases"/>
    <property type="match status" value="1"/>
</dbReference>
<dbReference type="PROSITE" id="PS50075">
    <property type="entry name" value="CARRIER"/>
    <property type="match status" value="1"/>
</dbReference>
<name>A0A423V9R4_CYTCH</name>
<dbReference type="Pfam" id="PF00550">
    <property type="entry name" value="PP-binding"/>
    <property type="match status" value="1"/>
</dbReference>
<dbReference type="OrthoDB" id="10253869at2759"/>
<dbReference type="InterPro" id="IPR042099">
    <property type="entry name" value="ANL_N_sf"/>
</dbReference>
<dbReference type="SMART" id="SM00824">
    <property type="entry name" value="PKS_TE"/>
    <property type="match status" value="1"/>
</dbReference>
<dbReference type="GO" id="GO:0031177">
    <property type="term" value="F:phosphopantetheine binding"/>
    <property type="evidence" value="ECO:0007669"/>
    <property type="project" value="InterPro"/>
</dbReference>
<accession>A0A423V9R4</accession>
<dbReference type="Gene3D" id="3.40.50.12780">
    <property type="entry name" value="N-terminal domain of ligase-like"/>
    <property type="match status" value="1"/>
</dbReference>
<feature type="compositionally biased region" description="Basic residues" evidence="3">
    <location>
        <begin position="20"/>
        <end position="33"/>
    </location>
</feature>
<dbReference type="SUPFAM" id="SSF56801">
    <property type="entry name" value="Acetyl-CoA synthetase-like"/>
    <property type="match status" value="1"/>
</dbReference>
<dbReference type="SUPFAM" id="SSF47336">
    <property type="entry name" value="ACP-like"/>
    <property type="match status" value="1"/>
</dbReference>
<dbReference type="PROSITE" id="PS00455">
    <property type="entry name" value="AMP_BINDING"/>
    <property type="match status" value="1"/>
</dbReference>
<dbReference type="InterPro" id="IPR029058">
    <property type="entry name" value="AB_hydrolase_fold"/>
</dbReference>
<keyword evidence="2" id="KW-0597">Phosphoprotein</keyword>
<dbReference type="InterPro" id="IPR045851">
    <property type="entry name" value="AMP-bd_C_sf"/>
</dbReference>
<dbReference type="Pfam" id="PF00501">
    <property type="entry name" value="AMP-binding"/>
    <property type="match status" value="1"/>
</dbReference>